<dbReference type="EMBL" id="DTFF01000064">
    <property type="protein sequence ID" value="HGI88312.1"/>
    <property type="molecule type" value="Genomic_DNA"/>
</dbReference>
<dbReference type="Pfam" id="PF11667">
    <property type="entry name" value="DUF3267"/>
    <property type="match status" value="1"/>
</dbReference>
<dbReference type="AlphaFoldDB" id="A0A7C4BEP5"/>
<feature type="transmembrane region" description="Helical" evidence="1">
    <location>
        <begin position="32"/>
        <end position="52"/>
    </location>
</feature>
<comment type="caution">
    <text evidence="2">The sequence shown here is derived from an EMBL/GenBank/DDBJ whole genome shotgun (WGS) entry which is preliminary data.</text>
</comment>
<reference evidence="2" key="1">
    <citation type="journal article" date="2020" name="mSystems">
        <title>Genome- and Community-Level Interaction Insights into Carbon Utilization and Element Cycling Functions of Hydrothermarchaeota in Hydrothermal Sediment.</title>
        <authorList>
            <person name="Zhou Z."/>
            <person name="Liu Y."/>
            <person name="Xu W."/>
            <person name="Pan J."/>
            <person name="Luo Z.H."/>
            <person name="Li M."/>
        </authorList>
    </citation>
    <scope>NUCLEOTIDE SEQUENCE [LARGE SCALE GENOMIC DNA]</scope>
    <source>
        <strain evidence="2">SpSt-732</strain>
    </source>
</reference>
<gene>
    <name evidence="2" type="ORF">ENV14_08020</name>
</gene>
<keyword evidence="1" id="KW-0812">Transmembrane</keyword>
<accession>A0A7C4BEP5</accession>
<evidence type="ECO:0008006" key="3">
    <source>
        <dbReference type="Google" id="ProtNLM"/>
    </source>
</evidence>
<name>A0A7C4BEP5_9CREN</name>
<evidence type="ECO:0000313" key="2">
    <source>
        <dbReference type="EMBL" id="HGI88312.1"/>
    </source>
</evidence>
<organism evidence="2">
    <name type="scientific">Ignisphaera aggregans</name>
    <dbReference type="NCBI Taxonomy" id="334771"/>
    <lineage>
        <taxon>Archaea</taxon>
        <taxon>Thermoproteota</taxon>
        <taxon>Thermoprotei</taxon>
        <taxon>Desulfurococcales</taxon>
        <taxon>Desulfurococcaceae</taxon>
        <taxon>Ignisphaera</taxon>
    </lineage>
</organism>
<keyword evidence="1" id="KW-0472">Membrane</keyword>
<keyword evidence="1" id="KW-1133">Transmembrane helix</keyword>
<feature type="transmembrane region" description="Helical" evidence="1">
    <location>
        <begin position="9"/>
        <end position="26"/>
    </location>
</feature>
<proteinExistence type="predicted"/>
<protein>
    <recommendedName>
        <fullName evidence="3">DUF3267 domain-containing protein</fullName>
    </recommendedName>
</protein>
<evidence type="ECO:0000256" key="1">
    <source>
        <dbReference type="SAM" id="Phobius"/>
    </source>
</evidence>
<dbReference type="InterPro" id="IPR021683">
    <property type="entry name" value="DUF3267"/>
</dbReference>
<sequence length="134" mass="15020">MSRAKVKPFAYIVLGFTISWILMRLLNSVENFIVIGLIPFIGFLHELLHLIASMAVRATRKFALSGLLIGFKVTTKSVEDFIAIALLPQIISILLFILYVLLESSVILALILIHVAISVEDLSKVAKYLIVYYK</sequence>